<protein>
    <submittedName>
        <fullName evidence="1">Uncharacterized protein</fullName>
    </submittedName>
</protein>
<proteinExistence type="predicted"/>
<dbReference type="EMBL" id="JAQQAF010000005">
    <property type="protein sequence ID" value="KAJ8484466.1"/>
    <property type="molecule type" value="Genomic_DNA"/>
</dbReference>
<dbReference type="Proteomes" id="UP001222027">
    <property type="component" value="Unassembled WGS sequence"/>
</dbReference>
<reference evidence="1 2" key="1">
    <citation type="submission" date="2022-12" db="EMBL/GenBank/DDBJ databases">
        <title>Chromosome-scale assembly of the Ensete ventricosum genome.</title>
        <authorList>
            <person name="Dussert Y."/>
            <person name="Stocks J."/>
            <person name="Wendawek A."/>
            <person name="Woldeyes F."/>
            <person name="Nichols R.A."/>
            <person name="Borrell J.S."/>
        </authorList>
    </citation>
    <scope>NUCLEOTIDE SEQUENCE [LARGE SCALE GENOMIC DNA]</scope>
    <source>
        <strain evidence="2">cv. Maze</strain>
        <tissue evidence="1">Seeds</tissue>
    </source>
</reference>
<organism evidence="1 2">
    <name type="scientific">Ensete ventricosum</name>
    <name type="common">Abyssinian banana</name>
    <name type="synonym">Musa ensete</name>
    <dbReference type="NCBI Taxonomy" id="4639"/>
    <lineage>
        <taxon>Eukaryota</taxon>
        <taxon>Viridiplantae</taxon>
        <taxon>Streptophyta</taxon>
        <taxon>Embryophyta</taxon>
        <taxon>Tracheophyta</taxon>
        <taxon>Spermatophyta</taxon>
        <taxon>Magnoliopsida</taxon>
        <taxon>Liliopsida</taxon>
        <taxon>Zingiberales</taxon>
        <taxon>Musaceae</taxon>
        <taxon>Ensete</taxon>
    </lineage>
</organism>
<gene>
    <name evidence="1" type="ORF">OPV22_016951</name>
</gene>
<accession>A0AAV8PEF6</accession>
<dbReference type="AlphaFoldDB" id="A0AAV8PEF6"/>
<name>A0AAV8PEF6_ENSVE</name>
<evidence type="ECO:0000313" key="1">
    <source>
        <dbReference type="EMBL" id="KAJ8484466.1"/>
    </source>
</evidence>
<sequence length="203" mass="22630">MRRGKWEESGGRIWLASAEGMRRGIGEELRRARTCGSTPGCAATDVIGGVALVVARWRWDASSPVSASNKEENNIKGNNMFSIPMCSRNVPSQWIISHAASEDQVIASLTLWGLLNYSHDNRSSKVASTKKLNRLRRKRCNYSKLQDIMFECINDIYESCHCQAFCKFAVHLTGIVSSLMHGLTGYLTCHDLISDRNMVCNGI</sequence>
<comment type="caution">
    <text evidence="1">The sequence shown here is derived from an EMBL/GenBank/DDBJ whole genome shotgun (WGS) entry which is preliminary data.</text>
</comment>
<evidence type="ECO:0000313" key="2">
    <source>
        <dbReference type="Proteomes" id="UP001222027"/>
    </source>
</evidence>
<keyword evidence="2" id="KW-1185">Reference proteome</keyword>